<dbReference type="RefSeq" id="WP_118625955.1">
    <property type="nucleotide sequence ID" value="NZ_JAHLQN010000001.1"/>
</dbReference>
<organism evidence="2 3">
    <name type="scientific">Dysosmobacter acutus</name>
    <dbReference type="NCBI Taxonomy" id="2841504"/>
    <lineage>
        <taxon>Bacteria</taxon>
        <taxon>Bacillati</taxon>
        <taxon>Bacillota</taxon>
        <taxon>Clostridia</taxon>
        <taxon>Eubacteriales</taxon>
        <taxon>Oscillospiraceae</taxon>
        <taxon>Dysosmobacter</taxon>
    </lineage>
</organism>
<name>A0ABS6F706_9FIRM</name>
<sequence>MIKFDKLWVVMEQKGVTTYALREKGGIDSKTIRRLRNNENMETKTLDKLCKALDCKLEDIAEYIAD</sequence>
<evidence type="ECO:0000313" key="3">
    <source>
        <dbReference type="Proteomes" id="UP000787672"/>
    </source>
</evidence>
<reference evidence="2 3" key="1">
    <citation type="submission" date="2021-06" db="EMBL/GenBank/DDBJ databases">
        <authorList>
            <person name="Sun Q."/>
            <person name="Li D."/>
        </authorList>
    </citation>
    <scope>NUCLEOTIDE SEQUENCE [LARGE SCALE GENOMIC DNA]</scope>
    <source>
        <strain evidence="2 3">MSJ-2</strain>
    </source>
</reference>
<evidence type="ECO:0000259" key="1">
    <source>
        <dbReference type="Pfam" id="PF13443"/>
    </source>
</evidence>
<protein>
    <submittedName>
        <fullName evidence="2">Helix-turn-helix transcriptional regulator</fullName>
    </submittedName>
</protein>
<accession>A0ABS6F706</accession>
<evidence type="ECO:0000313" key="2">
    <source>
        <dbReference type="EMBL" id="MBU5625451.1"/>
    </source>
</evidence>
<dbReference type="InterPro" id="IPR010982">
    <property type="entry name" value="Lambda_DNA-bd_dom_sf"/>
</dbReference>
<dbReference type="Pfam" id="PF13443">
    <property type="entry name" value="HTH_26"/>
    <property type="match status" value="1"/>
</dbReference>
<comment type="caution">
    <text evidence="2">The sequence shown here is derived from an EMBL/GenBank/DDBJ whole genome shotgun (WGS) entry which is preliminary data.</text>
</comment>
<feature type="domain" description="HTH cro/C1-type" evidence="1">
    <location>
        <begin position="6"/>
        <end position="66"/>
    </location>
</feature>
<dbReference type="EMBL" id="JAHLQN010000001">
    <property type="protein sequence ID" value="MBU5625451.1"/>
    <property type="molecule type" value="Genomic_DNA"/>
</dbReference>
<proteinExistence type="predicted"/>
<dbReference type="Proteomes" id="UP000787672">
    <property type="component" value="Unassembled WGS sequence"/>
</dbReference>
<dbReference type="InterPro" id="IPR001387">
    <property type="entry name" value="Cro/C1-type_HTH"/>
</dbReference>
<dbReference type="SUPFAM" id="SSF47413">
    <property type="entry name" value="lambda repressor-like DNA-binding domains"/>
    <property type="match status" value="1"/>
</dbReference>
<dbReference type="Gene3D" id="1.10.260.40">
    <property type="entry name" value="lambda repressor-like DNA-binding domains"/>
    <property type="match status" value="1"/>
</dbReference>
<keyword evidence="3" id="KW-1185">Reference proteome</keyword>
<gene>
    <name evidence="2" type="ORF">KQI82_00695</name>
</gene>